<feature type="transmembrane region" description="Helical" evidence="1">
    <location>
        <begin position="32"/>
        <end position="56"/>
    </location>
</feature>
<name>A0ABD6CZE9_9EURY</name>
<feature type="transmembrane region" description="Helical" evidence="1">
    <location>
        <begin position="153"/>
        <end position="176"/>
    </location>
</feature>
<feature type="transmembrane region" description="Helical" evidence="1">
    <location>
        <begin position="240"/>
        <end position="266"/>
    </location>
</feature>
<accession>A0ABD6CZE9</accession>
<organism evidence="2 3">
    <name type="scientific">Haloplanus ruber</name>
    <dbReference type="NCBI Taxonomy" id="869892"/>
    <lineage>
        <taxon>Archaea</taxon>
        <taxon>Methanobacteriati</taxon>
        <taxon>Methanobacteriota</taxon>
        <taxon>Stenosarchaea group</taxon>
        <taxon>Halobacteria</taxon>
        <taxon>Halobacteriales</taxon>
        <taxon>Haloferacaceae</taxon>
        <taxon>Haloplanus</taxon>
    </lineage>
</organism>
<dbReference type="RefSeq" id="WP_256404831.1">
    <property type="nucleotide sequence ID" value="NZ_CP187151.1"/>
</dbReference>
<sequence>MSHRRDLRHGCRIGRAEFVRSVRGYTRDARRLLGLAVAVLFFGGQLVVTLPAAYAAGQSVRTATAVPYLDPVAVTLPVGLLALATLRTMERLGGVDAEELLLTTVHPRAVVIGLVLAELGRLALWFGLPIAALVVAFAAGLGAPTLPLTAGVLVLPLLACTAVCGYALGITGLCVLRRLPTLRRLLKGGAVVGFLGLFVLSQVAAHAFVERDVSVAGLLEVVSVPALTDYLSLAFVGTPLYGGVSPAAVAVLAGLLAVTPIGLAAAERSADALWFGDDGRSQPSGSTTAAGSGAGFAPPRPFAWRQSGRIAWGHLLRAIRHPQELSHLLMLVFLAGPVLGSLASGNDGGALASILAGTGTAVGVYLAGATFGLNPLGDDRPHLPLLLLVETPTRTLLRGRVAAGLALGLPVAVLVPVATVAAGTPLPVALGYAALGLGLAPAAAGLALGLGCAYPIYEPRELWGAETVAPSTLVLLGYSFVVLGGMSIWLVLVLVGLEGSLSPLLLAGAGTFALLTALPSAILYRYALNRYRGYTR</sequence>
<dbReference type="EMBL" id="JBHUDL010000010">
    <property type="protein sequence ID" value="MFD1634588.1"/>
    <property type="molecule type" value="Genomic_DNA"/>
</dbReference>
<dbReference type="Proteomes" id="UP001597075">
    <property type="component" value="Unassembled WGS sequence"/>
</dbReference>
<evidence type="ECO:0000313" key="2">
    <source>
        <dbReference type="EMBL" id="MFD1634588.1"/>
    </source>
</evidence>
<evidence type="ECO:0008006" key="4">
    <source>
        <dbReference type="Google" id="ProtNLM"/>
    </source>
</evidence>
<feature type="transmembrane region" description="Helical" evidence="1">
    <location>
        <begin position="468"/>
        <end position="492"/>
    </location>
</feature>
<dbReference type="AlphaFoldDB" id="A0ABD6CZE9"/>
<evidence type="ECO:0000313" key="3">
    <source>
        <dbReference type="Proteomes" id="UP001597075"/>
    </source>
</evidence>
<gene>
    <name evidence="2" type="ORF">ACFSBJ_12725</name>
</gene>
<feature type="transmembrane region" description="Helical" evidence="1">
    <location>
        <begin position="350"/>
        <end position="373"/>
    </location>
</feature>
<proteinExistence type="predicted"/>
<keyword evidence="1" id="KW-0812">Transmembrane</keyword>
<feature type="transmembrane region" description="Helical" evidence="1">
    <location>
        <begin position="325"/>
        <end position="344"/>
    </location>
</feature>
<feature type="transmembrane region" description="Helical" evidence="1">
    <location>
        <begin position="188"/>
        <end position="209"/>
    </location>
</feature>
<feature type="transmembrane region" description="Helical" evidence="1">
    <location>
        <begin position="401"/>
        <end position="423"/>
    </location>
</feature>
<feature type="transmembrane region" description="Helical" evidence="1">
    <location>
        <begin position="504"/>
        <end position="527"/>
    </location>
</feature>
<keyword evidence="1" id="KW-0472">Membrane</keyword>
<feature type="transmembrane region" description="Helical" evidence="1">
    <location>
        <begin position="429"/>
        <end position="456"/>
    </location>
</feature>
<reference evidence="2 3" key="1">
    <citation type="journal article" date="2019" name="Int. J. Syst. Evol. Microbiol.">
        <title>The Global Catalogue of Microorganisms (GCM) 10K type strain sequencing project: providing services to taxonomists for standard genome sequencing and annotation.</title>
        <authorList>
            <consortium name="The Broad Institute Genomics Platform"/>
            <consortium name="The Broad Institute Genome Sequencing Center for Infectious Disease"/>
            <person name="Wu L."/>
            <person name="Ma J."/>
        </authorList>
    </citation>
    <scope>NUCLEOTIDE SEQUENCE [LARGE SCALE GENOMIC DNA]</scope>
    <source>
        <strain evidence="2 3">CGMCC 1.10594</strain>
    </source>
</reference>
<keyword evidence="1" id="KW-1133">Transmembrane helix</keyword>
<protein>
    <recommendedName>
        <fullName evidence="4">ABC transporter permease</fullName>
    </recommendedName>
</protein>
<evidence type="ECO:0000256" key="1">
    <source>
        <dbReference type="SAM" id="Phobius"/>
    </source>
</evidence>
<keyword evidence="3" id="KW-1185">Reference proteome</keyword>
<feature type="transmembrane region" description="Helical" evidence="1">
    <location>
        <begin position="68"/>
        <end position="86"/>
    </location>
</feature>
<feature type="transmembrane region" description="Helical" evidence="1">
    <location>
        <begin position="122"/>
        <end position="141"/>
    </location>
</feature>
<comment type="caution">
    <text evidence="2">The sequence shown here is derived from an EMBL/GenBank/DDBJ whole genome shotgun (WGS) entry which is preliminary data.</text>
</comment>